<accession>A0A1E3KQZ2</accession>
<protein>
    <submittedName>
        <fullName evidence="2">Uncharacterized protein</fullName>
    </submittedName>
</protein>
<organism evidence="2 3">
    <name type="scientific">Lactiplantibacillus plantarum</name>
    <name type="common">Lactobacillus plantarum</name>
    <dbReference type="NCBI Taxonomy" id="1590"/>
    <lineage>
        <taxon>Bacteria</taxon>
        <taxon>Bacillati</taxon>
        <taxon>Bacillota</taxon>
        <taxon>Bacilli</taxon>
        <taxon>Lactobacillales</taxon>
        <taxon>Lactobacillaceae</taxon>
        <taxon>Lactiplantibacillus</taxon>
    </lineage>
</organism>
<dbReference type="Proteomes" id="UP000094892">
    <property type="component" value="Unassembled WGS sequence"/>
</dbReference>
<sequence>MVFDEQLQTILAYAKRAECSTELNEQLKKTTIASKLVEVLLESKNGIVYWNELNQYCFKNEFVESATFNSEFSASTVSMLREKQWIEVRYDYTCAGEEYEQNIAEKKCENCGEMACNHQDFYKELRLRLELVETLSKLNEALVSLVIDGRQLVVLNEISKQRSSLVPFLGAGISFPFGIPSWSELLYSLKELLPLPNSHEFHEIREEYQRLYENENVFGMLELLDKNSEYIKNETQLQSKIGSYISNIEDSLDLSSYCQNNVQDVLDLNTPLIITTNYDDIVEQYYSRYRSGHGMGSKRLKSITFSNFPGLSQLQEMKAIFHIHGSIDSYSDIILSAKSYGELYSNQTNNQRIRDVLASKCPIFIGFSLNDKFVINELEQVGKLNNGFLAAYLLTLKSSPSQKLPESLQGKITCIQIDDSIVSGPQPIKGINIWVVGIHLVCMYIIGNIYLPNYE</sequence>
<keyword evidence="1" id="KW-0812">Transmembrane</keyword>
<reference evidence="2 3" key="1">
    <citation type="submission" date="2016-08" db="EMBL/GenBank/DDBJ databases">
        <title>Genome sequencing of Lactobacillus plantarum JSA22, isolated from fermented soybean paste.</title>
        <authorList>
            <person name="Choi H.S."/>
        </authorList>
    </citation>
    <scope>NUCLEOTIDE SEQUENCE [LARGE SCALE GENOMIC DNA]</scope>
    <source>
        <strain evidence="2 3">JSA22</strain>
    </source>
</reference>
<feature type="transmembrane region" description="Helical" evidence="1">
    <location>
        <begin position="431"/>
        <end position="451"/>
    </location>
</feature>
<dbReference type="EMBL" id="MCOL01000001">
    <property type="protein sequence ID" value="ODO61189.1"/>
    <property type="molecule type" value="Genomic_DNA"/>
</dbReference>
<evidence type="ECO:0000256" key="1">
    <source>
        <dbReference type="SAM" id="Phobius"/>
    </source>
</evidence>
<dbReference type="Pfam" id="PF13289">
    <property type="entry name" value="SIR2_2"/>
    <property type="match status" value="1"/>
</dbReference>
<dbReference type="PATRIC" id="fig|1590.199.peg.206"/>
<name>A0A1E3KQZ2_LACPN</name>
<dbReference type="InterPro" id="IPR029035">
    <property type="entry name" value="DHS-like_NAD/FAD-binding_dom"/>
</dbReference>
<dbReference type="AlphaFoldDB" id="A0A1E3KQZ2"/>
<evidence type="ECO:0000313" key="3">
    <source>
        <dbReference type="Proteomes" id="UP000094892"/>
    </source>
</evidence>
<proteinExistence type="predicted"/>
<comment type="caution">
    <text evidence="2">The sequence shown here is derived from an EMBL/GenBank/DDBJ whole genome shotgun (WGS) entry which is preliminary data.</text>
</comment>
<keyword evidence="1" id="KW-0472">Membrane</keyword>
<evidence type="ECO:0000313" key="2">
    <source>
        <dbReference type="EMBL" id="ODO61189.1"/>
    </source>
</evidence>
<dbReference type="SUPFAM" id="SSF52467">
    <property type="entry name" value="DHS-like NAD/FAD-binding domain"/>
    <property type="match status" value="1"/>
</dbReference>
<gene>
    <name evidence="2" type="ORF">LPJSA22_01146</name>
</gene>
<dbReference type="RefSeq" id="WP_063485824.1">
    <property type="nucleotide sequence ID" value="NZ_AP028153.1"/>
</dbReference>
<keyword evidence="1" id="KW-1133">Transmembrane helix</keyword>